<organism evidence="1 2">
    <name type="scientific">Entomophthora muscae</name>
    <dbReference type="NCBI Taxonomy" id="34485"/>
    <lineage>
        <taxon>Eukaryota</taxon>
        <taxon>Fungi</taxon>
        <taxon>Fungi incertae sedis</taxon>
        <taxon>Zoopagomycota</taxon>
        <taxon>Entomophthoromycotina</taxon>
        <taxon>Entomophthoromycetes</taxon>
        <taxon>Entomophthorales</taxon>
        <taxon>Entomophthoraceae</taxon>
        <taxon>Entomophthora</taxon>
    </lineage>
</organism>
<evidence type="ECO:0000313" key="2">
    <source>
        <dbReference type="Proteomes" id="UP001165960"/>
    </source>
</evidence>
<sequence>MLFGRKGFRNITLTRPILKNFKKSFQITKIKFKLSLPFSYSVMSNEEIPIKLNSLVEKKELYEFKPFIDWYDCLLAESRYNDQEIQIRSISIQQVDRFKGNKIGFVKLLVDSFSIKEKATIPGIVILRGGSVSILFIIESDDPSNKEGPYLILTCQPRLAVPSFNLLELPAGMLDGSGEFQGKAAQELYEETGLKINKDELINLMQGKRDSLSRDQCSPENGVLTSPGFTDERLHLFHCRKKLPSHKIQELQGKLTGERESGELISLKLIPLEDIYTATSDIKVLASMALYSKFFLRSTI</sequence>
<gene>
    <name evidence="1" type="ORF">DSO57_1014222</name>
</gene>
<accession>A0ACC2SUB5</accession>
<comment type="caution">
    <text evidence="1">The sequence shown here is derived from an EMBL/GenBank/DDBJ whole genome shotgun (WGS) entry which is preliminary data.</text>
</comment>
<name>A0ACC2SUB5_9FUNG</name>
<evidence type="ECO:0000313" key="1">
    <source>
        <dbReference type="EMBL" id="KAJ9065977.1"/>
    </source>
</evidence>
<dbReference type="Proteomes" id="UP001165960">
    <property type="component" value="Unassembled WGS sequence"/>
</dbReference>
<reference evidence="1" key="1">
    <citation type="submission" date="2022-04" db="EMBL/GenBank/DDBJ databases">
        <title>Genome of the entomopathogenic fungus Entomophthora muscae.</title>
        <authorList>
            <person name="Elya C."/>
            <person name="Lovett B.R."/>
            <person name="Lee E."/>
            <person name="Macias A.M."/>
            <person name="Hajek A.E."/>
            <person name="De Bivort B.L."/>
            <person name="Kasson M.T."/>
            <person name="De Fine Licht H.H."/>
            <person name="Stajich J.E."/>
        </authorList>
    </citation>
    <scope>NUCLEOTIDE SEQUENCE</scope>
    <source>
        <strain evidence="1">Berkeley</strain>
    </source>
</reference>
<keyword evidence="2" id="KW-1185">Reference proteome</keyword>
<protein>
    <submittedName>
        <fullName evidence="1">Uncharacterized protein</fullName>
    </submittedName>
</protein>
<dbReference type="EMBL" id="QTSX02004314">
    <property type="protein sequence ID" value="KAJ9065977.1"/>
    <property type="molecule type" value="Genomic_DNA"/>
</dbReference>
<proteinExistence type="predicted"/>